<sequence>MSSNPGSIYLDNLGDLHGLAIQAQTSLTDPTPAQPHTLHRGGIKQADTKTISRNMKRPYILKARSLPLL</sequence>
<name>A0A9P0EAV9_NEZVI</name>
<reference evidence="1" key="1">
    <citation type="submission" date="2022-01" db="EMBL/GenBank/DDBJ databases">
        <authorList>
            <person name="King R."/>
        </authorList>
    </citation>
    <scope>NUCLEOTIDE SEQUENCE</scope>
</reference>
<proteinExistence type="predicted"/>
<gene>
    <name evidence="1" type="ORF">NEZAVI_LOCUS3832</name>
</gene>
<dbReference type="EMBL" id="OV725078">
    <property type="protein sequence ID" value="CAH1393115.1"/>
    <property type="molecule type" value="Genomic_DNA"/>
</dbReference>
<dbReference type="AlphaFoldDB" id="A0A9P0EAV9"/>
<keyword evidence="2" id="KW-1185">Reference proteome</keyword>
<dbReference type="Proteomes" id="UP001152798">
    <property type="component" value="Chromosome 2"/>
</dbReference>
<protein>
    <submittedName>
        <fullName evidence="1">Uncharacterized protein</fullName>
    </submittedName>
</protein>
<accession>A0A9P0EAV9</accession>
<organism evidence="1 2">
    <name type="scientific">Nezara viridula</name>
    <name type="common">Southern green stink bug</name>
    <name type="synonym">Cimex viridulus</name>
    <dbReference type="NCBI Taxonomy" id="85310"/>
    <lineage>
        <taxon>Eukaryota</taxon>
        <taxon>Metazoa</taxon>
        <taxon>Ecdysozoa</taxon>
        <taxon>Arthropoda</taxon>
        <taxon>Hexapoda</taxon>
        <taxon>Insecta</taxon>
        <taxon>Pterygota</taxon>
        <taxon>Neoptera</taxon>
        <taxon>Paraneoptera</taxon>
        <taxon>Hemiptera</taxon>
        <taxon>Heteroptera</taxon>
        <taxon>Panheteroptera</taxon>
        <taxon>Pentatomomorpha</taxon>
        <taxon>Pentatomoidea</taxon>
        <taxon>Pentatomidae</taxon>
        <taxon>Pentatominae</taxon>
        <taxon>Nezara</taxon>
    </lineage>
</organism>
<evidence type="ECO:0000313" key="1">
    <source>
        <dbReference type="EMBL" id="CAH1393115.1"/>
    </source>
</evidence>
<evidence type="ECO:0000313" key="2">
    <source>
        <dbReference type="Proteomes" id="UP001152798"/>
    </source>
</evidence>